<dbReference type="EMBL" id="JAWDGP010003691">
    <property type="protein sequence ID" value="KAK3771745.1"/>
    <property type="molecule type" value="Genomic_DNA"/>
</dbReference>
<accession>A0AAE0ZM52</accession>
<proteinExistence type="predicted"/>
<dbReference type="AlphaFoldDB" id="A0AAE0ZM52"/>
<organism evidence="1 2">
    <name type="scientific">Elysia crispata</name>
    <name type="common">lettuce slug</name>
    <dbReference type="NCBI Taxonomy" id="231223"/>
    <lineage>
        <taxon>Eukaryota</taxon>
        <taxon>Metazoa</taxon>
        <taxon>Spiralia</taxon>
        <taxon>Lophotrochozoa</taxon>
        <taxon>Mollusca</taxon>
        <taxon>Gastropoda</taxon>
        <taxon>Heterobranchia</taxon>
        <taxon>Euthyneura</taxon>
        <taxon>Panpulmonata</taxon>
        <taxon>Sacoglossa</taxon>
        <taxon>Placobranchoidea</taxon>
        <taxon>Plakobranchidae</taxon>
        <taxon>Elysia</taxon>
    </lineage>
</organism>
<dbReference type="Proteomes" id="UP001283361">
    <property type="component" value="Unassembled WGS sequence"/>
</dbReference>
<comment type="caution">
    <text evidence="1">The sequence shown here is derived from an EMBL/GenBank/DDBJ whole genome shotgun (WGS) entry which is preliminary data.</text>
</comment>
<gene>
    <name evidence="1" type="ORF">RRG08_035798</name>
</gene>
<protein>
    <submittedName>
        <fullName evidence="1">Uncharacterized protein</fullName>
    </submittedName>
</protein>
<name>A0AAE0ZM52_9GAST</name>
<reference evidence="1" key="1">
    <citation type="journal article" date="2023" name="G3 (Bethesda)">
        <title>A reference genome for the long-term kleptoplast-retaining sea slug Elysia crispata morphotype clarki.</title>
        <authorList>
            <person name="Eastman K.E."/>
            <person name="Pendleton A.L."/>
            <person name="Shaikh M.A."/>
            <person name="Suttiyut T."/>
            <person name="Ogas R."/>
            <person name="Tomko P."/>
            <person name="Gavelis G."/>
            <person name="Widhalm J.R."/>
            <person name="Wisecaver J.H."/>
        </authorList>
    </citation>
    <scope>NUCLEOTIDE SEQUENCE</scope>
    <source>
        <strain evidence="1">ECLA1</strain>
    </source>
</reference>
<evidence type="ECO:0000313" key="1">
    <source>
        <dbReference type="EMBL" id="KAK3771745.1"/>
    </source>
</evidence>
<evidence type="ECO:0000313" key="2">
    <source>
        <dbReference type="Proteomes" id="UP001283361"/>
    </source>
</evidence>
<sequence>MSRPQESAKVKTSTPREVILTVERSIKRGVTSHVSIDETAHSGRPSCRRNRTFDWGRSLLWVRLLDQWKPSDL</sequence>
<keyword evidence="2" id="KW-1185">Reference proteome</keyword>